<organism evidence="1 2">
    <name type="scientific">Corticicoccus populi</name>
    <dbReference type="NCBI Taxonomy" id="1812821"/>
    <lineage>
        <taxon>Bacteria</taxon>
        <taxon>Bacillati</taxon>
        <taxon>Bacillota</taxon>
        <taxon>Bacilli</taxon>
        <taxon>Bacillales</taxon>
        <taxon>Staphylococcaceae</taxon>
        <taxon>Corticicoccus</taxon>
    </lineage>
</organism>
<protein>
    <submittedName>
        <fullName evidence="1">Uncharacterized protein</fullName>
    </submittedName>
</protein>
<accession>A0ABW5WR07</accession>
<dbReference type="EMBL" id="JBHUOQ010000001">
    <property type="protein sequence ID" value="MFD2829246.1"/>
    <property type="molecule type" value="Genomic_DNA"/>
</dbReference>
<name>A0ABW5WR07_9STAP</name>
<dbReference type="Proteomes" id="UP001597519">
    <property type="component" value="Unassembled WGS sequence"/>
</dbReference>
<sequence length="70" mass="8493">MKYSIGKLLYFNELGFNTEHWRKSLNGEYAVVHYDTVKFVVDKDRLELYNHNSEEFIRLMNSSEWSEENK</sequence>
<evidence type="ECO:0000313" key="2">
    <source>
        <dbReference type="Proteomes" id="UP001597519"/>
    </source>
</evidence>
<comment type="caution">
    <text evidence="1">The sequence shown here is derived from an EMBL/GenBank/DDBJ whole genome shotgun (WGS) entry which is preliminary data.</text>
</comment>
<evidence type="ECO:0000313" key="1">
    <source>
        <dbReference type="EMBL" id="MFD2829246.1"/>
    </source>
</evidence>
<reference evidence="2" key="1">
    <citation type="journal article" date="2019" name="Int. J. Syst. Evol. Microbiol.">
        <title>The Global Catalogue of Microorganisms (GCM) 10K type strain sequencing project: providing services to taxonomists for standard genome sequencing and annotation.</title>
        <authorList>
            <consortium name="The Broad Institute Genomics Platform"/>
            <consortium name="The Broad Institute Genome Sequencing Center for Infectious Disease"/>
            <person name="Wu L."/>
            <person name="Ma J."/>
        </authorList>
    </citation>
    <scope>NUCLEOTIDE SEQUENCE [LARGE SCALE GENOMIC DNA]</scope>
    <source>
        <strain evidence="2">KCTC 33575</strain>
    </source>
</reference>
<gene>
    <name evidence="1" type="ORF">ACFSX4_02125</name>
</gene>
<proteinExistence type="predicted"/>
<keyword evidence="2" id="KW-1185">Reference proteome</keyword>
<dbReference type="RefSeq" id="WP_377771080.1">
    <property type="nucleotide sequence ID" value="NZ_JBHUOQ010000001.1"/>
</dbReference>